<feature type="transmembrane region" description="Helical" evidence="10">
    <location>
        <begin position="41"/>
        <end position="62"/>
    </location>
</feature>
<dbReference type="NCBIfam" id="TIGR00494">
    <property type="entry name" value="crcB"/>
    <property type="match status" value="1"/>
</dbReference>
<keyword evidence="10" id="KW-0813">Transport</keyword>
<evidence type="ECO:0000256" key="9">
    <source>
        <dbReference type="ARBA" id="ARBA00049940"/>
    </source>
</evidence>
<comment type="subcellular location">
    <subcellularLocation>
        <location evidence="1 10">Cell membrane</location>
        <topology evidence="1 10">Multi-pass membrane protein</topology>
    </subcellularLocation>
</comment>
<reference evidence="11" key="2">
    <citation type="submission" date="2024-02" db="EMBL/GenBank/DDBJ databases">
        <authorList>
            <person name="Prathaban M."/>
            <person name="Mythili R."/>
            <person name="Sharmila Devi N."/>
            <person name="Sobanaa M."/>
            <person name="Prathiviraj R."/>
            <person name="Selvin J."/>
        </authorList>
    </citation>
    <scope>NUCLEOTIDE SEQUENCE</scope>
    <source>
        <strain evidence="11">MP1014</strain>
    </source>
</reference>
<keyword evidence="2 10" id="KW-1003">Cell membrane</keyword>
<dbReference type="EMBL" id="JBAGLP010000117">
    <property type="protein sequence ID" value="MEG3615474.1"/>
    <property type="molecule type" value="Genomic_DNA"/>
</dbReference>
<comment type="caution">
    <text evidence="11">The sequence shown here is derived from an EMBL/GenBank/DDBJ whole genome shotgun (WGS) entry which is preliminary data.</text>
</comment>
<feature type="binding site" evidence="10">
    <location>
        <position position="80"/>
    </location>
    <ligand>
        <name>Na(+)</name>
        <dbReference type="ChEBI" id="CHEBI:29101"/>
        <note>structural</note>
    </ligand>
</feature>
<evidence type="ECO:0000256" key="1">
    <source>
        <dbReference type="ARBA" id="ARBA00004651"/>
    </source>
</evidence>
<organism evidence="11 12">
    <name type="scientific">Isoptericola haloaureus</name>
    <dbReference type="NCBI Taxonomy" id="1542902"/>
    <lineage>
        <taxon>Bacteria</taxon>
        <taxon>Bacillati</taxon>
        <taxon>Actinomycetota</taxon>
        <taxon>Actinomycetes</taxon>
        <taxon>Micrococcales</taxon>
        <taxon>Promicromonosporaceae</taxon>
        <taxon>Isoptericola</taxon>
    </lineage>
</organism>
<dbReference type="Proteomes" id="UP001310387">
    <property type="component" value="Unassembled WGS sequence"/>
</dbReference>
<keyword evidence="12" id="KW-1185">Reference proteome</keyword>
<keyword evidence="10" id="KW-0406">Ion transport</keyword>
<dbReference type="HAMAP" id="MF_00454">
    <property type="entry name" value="FluC"/>
    <property type="match status" value="1"/>
</dbReference>
<evidence type="ECO:0000256" key="10">
    <source>
        <dbReference type="HAMAP-Rule" id="MF_00454"/>
    </source>
</evidence>
<protein>
    <recommendedName>
        <fullName evidence="10">Fluoride-specific ion channel FluC</fullName>
    </recommendedName>
</protein>
<dbReference type="PANTHER" id="PTHR28259">
    <property type="entry name" value="FLUORIDE EXPORT PROTEIN 1-RELATED"/>
    <property type="match status" value="1"/>
</dbReference>
<dbReference type="InterPro" id="IPR003691">
    <property type="entry name" value="FluC"/>
</dbReference>
<dbReference type="PANTHER" id="PTHR28259:SF1">
    <property type="entry name" value="FLUORIDE EXPORT PROTEIN 1-RELATED"/>
    <property type="match status" value="1"/>
</dbReference>
<feature type="transmembrane region" description="Helical" evidence="10">
    <location>
        <begin position="69"/>
        <end position="93"/>
    </location>
</feature>
<evidence type="ECO:0000256" key="3">
    <source>
        <dbReference type="ARBA" id="ARBA00022692"/>
    </source>
</evidence>
<comment type="activity regulation">
    <text evidence="10">Na(+) is not transported, but it plays an essential structural role and its presence is essential for fluoride channel function.</text>
</comment>
<dbReference type="RefSeq" id="WP_332902114.1">
    <property type="nucleotide sequence ID" value="NZ_JBAGLP010000117.1"/>
</dbReference>
<proteinExistence type="inferred from homology"/>
<name>A0ABU7Z7I9_9MICO</name>
<evidence type="ECO:0000256" key="7">
    <source>
        <dbReference type="ARBA" id="ARBA00035120"/>
    </source>
</evidence>
<keyword evidence="5 10" id="KW-0472">Membrane</keyword>
<evidence type="ECO:0000256" key="2">
    <source>
        <dbReference type="ARBA" id="ARBA00022475"/>
    </source>
</evidence>
<keyword evidence="10" id="KW-0915">Sodium</keyword>
<evidence type="ECO:0000256" key="8">
    <source>
        <dbReference type="ARBA" id="ARBA00035585"/>
    </source>
</evidence>
<evidence type="ECO:0000256" key="4">
    <source>
        <dbReference type="ARBA" id="ARBA00022989"/>
    </source>
</evidence>
<comment type="function">
    <text evidence="9 10">Fluoride-specific ion channel. Important for reducing fluoride concentration in the cell, thus reducing its toxicity.</text>
</comment>
<keyword evidence="4 10" id="KW-1133">Transmembrane helix</keyword>
<reference evidence="11" key="1">
    <citation type="journal article" date="2024" name="Antonie Van Leeuwenhoek">
        <title>Isoptericola haloaureus sp. nov., a dimorphic actinobacterium isolated from mangrove sediments of southeast India, implicating biosaline agricultural significance through nitrogen fixation and salt tolerance genes.</title>
        <authorList>
            <person name="Prathaban M."/>
            <person name="Prathiviraj R."/>
            <person name="Ravichandran M."/>
            <person name="Natarajan S.D."/>
            <person name="Sobanaa M."/>
            <person name="Hari Krishna Kumar S."/>
            <person name="Chandrasekar V."/>
            <person name="Selvin J."/>
        </authorList>
    </citation>
    <scope>NUCLEOTIDE SEQUENCE</scope>
    <source>
        <strain evidence="11">MP1014</strain>
    </source>
</reference>
<keyword evidence="6 10" id="KW-0407">Ion channel</keyword>
<dbReference type="Pfam" id="PF02537">
    <property type="entry name" value="CRCB"/>
    <property type="match status" value="1"/>
</dbReference>
<comment type="similarity">
    <text evidence="7 10">Belongs to the fluoride channel Fluc/FEX (TC 1.A.43) family.</text>
</comment>
<sequence length="128" mass="12900">MSGLLGALLVGLGGGLGAAARFWLADTIKARRPDGFPWGTWLVNALGSFLIGLVAGWMALGAADPSWELFLVVGVCGGLTTFSTSILETAAMLRTGRPARAVLHALSTLAVSVLAVVGGLGVVAVLLG</sequence>
<accession>A0ABU7Z7I9</accession>
<evidence type="ECO:0000256" key="6">
    <source>
        <dbReference type="ARBA" id="ARBA00023303"/>
    </source>
</evidence>
<evidence type="ECO:0000313" key="11">
    <source>
        <dbReference type="EMBL" id="MEG3615474.1"/>
    </source>
</evidence>
<feature type="transmembrane region" description="Helical" evidence="10">
    <location>
        <begin position="105"/>
        <end position="127"/>
    </location>
</feature>
<keyword evidence="10" id="KW-0479">Metal-binding</keyword>
<feature type="binding site" evidence="10">
    <location>
        <position position="77"/>
    </location>
    <ligand>
        <name>Na(+)</name>
        <dbReference type="ChEBI" id="CHEBI:29101"/>
        <note>structural</note>
    </ligand>
</feature>
<keyword evidence="3 10" id="KW-0812">Transmembrane</keyword>
<evidence type="ECO:0000313" key="12">
    <source>
        <dbReference type="Proteomes" id="UP001310387"/>
    </source>
</evidence>
<evidence type="ECO:0000256" key="5">
    <source>
        <dbReference type="ARBA" id="ARBA00023136"/>
    </source>
</evidence>
<gene>
    <name evidence="10 11" type="primary">crcB</name>
    <name evidence="10" type="synonym">fluC</name>
    <name evidence="11" type="ORF">V5O49_10105</name>
</gene>
<comment type="catalytic activity">
    <reaction evidence="8">
        <text>fluoride(in) = fluoride(out)</text>
        <dbReference type="Rhea" id="RHEA:76159"/>
        <dbReference type="ChEBI" id="CHEBI:17051"/>
    </reaction>
    <physiologicalReaction direction="left-to-right" evidence="8">
        <dbReference type="Rhea" id="RHEA:76160"/>
    </physiologicalReaction>
</comment>